<reference evidence="3 4" key="1">
    <citation type="submission" date="2019-03" db="EMBL/GenBank/DDBJ databases">
        <title>Genomics of glacier-inhabiting Cryobacterium strains.</title>
        <authorList>
            <person name="Liu Q."/>
            <person name="Xin Y.-H."/>
        </authorList>
    </citation>
    <scope>NUCLEOTIDE SEQUENCE [LARGE SCALE GENOMIC DNA]</scope>
    <source>
        <strain evidence="3 4">Sr59</strain>
    </source>
</reference>
<sequence length="242" mass="26575">MTWSTKQLAELAGSTVKAVRHYHAIGLLDTPERASNGYKLYGVDHLVRLLQIKRLSDLGMPLAQIAAMSEPDASPDDALRVIDTDVAESIERLQRVRAELALILRHQTPTDLPAGFGEGASELSDADRALLLIYSRVFTTTAMEDLREMVQDKKRRPIDAEFDSLPSTADEATRQELAERYAPYMQELTATYPWLSEPGKRAPGGRVFAGSVVGEAITALYNPAQMDVLGRAHAVLQAATND</sequence>
<dbReference type="RefSeq" id="WP_134640171.1">
    <property type="nucleotide sequence ID" value="NZ_SOHM01000012.1"/>
</dbReference>
<protein>
    <submittedName>
        <fullName evidence="3">MerR family transcriptional regulator</fullName>
    </submittedName>
</protein>
<evidence type="ECO:0000256" key="1">
    <source>
        <dbReference type="ARBA" id="ARBA00023125"/>
    </source>
</evidence>
<dbReference type="AlphaFoldDB" id="A0A4R9BWH6"/>
<evidence type="ECO:0000259" key="2">
    <source>
        <dbReference type="PROSITE" id="PS50937"/>
    </source>
</evidence>
<dbReference type="OrthoDB" id="4569196at2"/>
<dbReference type="PROSITE" id="PS50937">
    <property type="entry name" value="HTH_MERR_2"/>
    <property type="match status" value="1"/>
</dbReference>
<dbReference type="EMBL" id="SOHM01000012">
    <property type="protein sequence ID" value="TFD92059.1"/>
    <property type="molecule type" value="Genomic_DNA"/>
</dbReference>
<dbReference type="PANTHER" id="PTHR30204">
    <property type="entry name" value="REDOX-CYCLING DRUG-SENSING TRANSCRIPTIONAL ACTIVATOR SOXR"/>
    <property type="match status" value="1"/>
</dbReference>
<comment type="caution">
    <text evidence="3">The sequence shown here is derived from an EMBL/GenBank/DDBJ whole genome shotgun (WGS) entry which is preliminary data.</text>
</comment>
<evidence type="ECO:0000313" key="4">
    <source>
        <dbReference type="Proteomes" id="UP000298468"/>
    </source>
</evidence>
<dbReference type="InterPro" id="IPR009061">
    <property type="entry name" value="DNA-bd_dom_put_sf"/>
</dbReference>
<evidence type="ECO:0000313" key="3">
    <source>
        <dbReference type="EMBL" id="TFD92059.1"/>
    </source>
</evidence>
<dbReference type="CDD" id="cd01106">
    <property type="entry name" value="HTH_TipAL-Mta"/>
    <property type="match status" value="1"/>
</dbReference>
<organism evidence="3 4">
    <name type="scientific">Cryobacterium lactosi</name>
    <dbReference type="NCBI Taxonomy" id="1259202"/>
    <lineage>
        <taxon>Bacteria</taxon>
        <taxon>Bacillati</taxon>
        <taxon>Actinomycetota</taxon>
        <taxon>Actinomycetes</taxon>
        <taxon>Micrococcales</taxon>
        <taxon>Microbacteriaceae</taxon>
        <taxon>Cryobacterium</taxon>
    </lineage>
</organism>
<dbReference type="GO" id="GO:0003700">
    <property type="term" value="F:DNA-binding transcription factor activity"/>
    <property type="evidence" value="ECO:0007669"/>
    <property type="project" value="InterPro"/>
</dbReference>
<dbReference type="Pfam" id="PF13411">
    <property type="entry name" value="MerR_1"/>
    <property type="match status" value="1"/>
</dbReference>
<proteinExistence type="predicted"/>
<keyword evidence="1" id="KW-0238">DNA-binding</keyword>
<dbReference type="SUPFAM" id="SSF46955">
    <property type="entry name" value="Putative DNA-binding domain"/>
    <property type="match status" value="1"/>
</dbReference>
<accession>A0A4R9BWH6</accession>
<dbReference type="InterPro" id="IPR000551">
    <property type="entry name" value="MerR-type_HTH_dom"/>
</dbReference>
<dbReference type="PANTHER" id="PTHR30204:SF93">
    <property type="entry name" value="HTH MERR-TYPE DOMAIN-CONTAINING PROTEIN"/>
    <property type="match status" value="1"/>
</dbReference>
<dbReference type="SMART" id="SM00422">
    <property type="entry name" value="HTH_MERR"/>
    <property type="match status" value="1"/>
</dbReference>
<dbReference type="InterPro" id="IPR047057">
    <property type="entry name" value="MerR_fam"/>
</dbReference>
<name>A0A4R9BWH6_9MICO</name>
<dbReference type="GO" id="GO:0003677">
    <property type="term" value="F:DNA binding"/>
    <property type="evidence" value="ECO:0007669"/>
    <property type="project" value="UniProtKB-KW"/>
</dbReference>
<keyword evidence="4" id="KW-1185">Reference proteome</keyword>
<gene>
    <name evidence="3" type="ORF">E3T61_07015</name>
</gene>
<dbReference type="Gene3D" id="1.10.1660.10">
    <property type="match status" value="1"/>
</dbReference>
<feature type="domain" description="HTH merR-type" evidence="2">
    <location>
        <begin position="2"/>
        <end position="71"/>
    </location>
</feature>
<dbReference type="Proteomes" id="UP000298468">
    <property type="component" value="Unassembled WGS sequence"/>
</dbReference>